<dbReference type="AlphaFoldDB" id="A0A1A9UGH8"/>
<evidence type="ECO:0008006" key="3">
    <source>
        <dbReference type="Google" id="ProtNLM"/>
    </source>
</evidence>
<protein>
    <recommendedName>
        <fullName evidence="3">PiggyBac transposable element-derived protein domain-containing protein</fullName>
    </recommendedName>
</protein>
<proteinExistence type="predicted"/>
<reference evidence="1" key="1">
    <citation type="submission" date="2020-05" db="UniProtKB">
        <authorList>
            <consortium name="EnsemblMetazoa"/>
        </authorList>
    </citation>
    <scope>IDENTIFICATION</scope>
    <source>
        <strain evidence="1">TTRI</strain>
    </source>
</reference>
<name>A0A1A9UGH8_GLOAU</name>
<sequence length="198" mass="23154">MLRMTDLFGKKYKKRQWSQRLKTDKFAMVSTIWNIFIENSQNCYRPGCNITIDEQPFPTKCLLESVSYYNNTKFGADMTDQMARKFTTKSNSCRWPLEVCFNILDLAGINVWILYKQTTGENISRQDFLLKLAVEFAADFREARGQPKANTNMKRSLPKSTTDANERKRCQIGYCKDNKTNKICSKCEKYVCGRYRCT</sequence>
<dbReference type="VEuPathDB" id="VectorBase:GAUT004067"/>
<dbReference type="PANTHER" id="PTHR46599:SF6">
    <property type="entry name" value="DUAL SPECIFICITY PHOSPHATASE 26"/>
    <property type="match status" value="1"/>
</dbReference>
<evidence type="ECO:0000313" key="1">
    <source>
        <dbReference type="EnsemblMetazoa" id="GAUT004067-PA"/>
    </source>
</evidence>
<evidence type="ECO:0000313" key="2">
    <source>
        <dbReference type="Proteomes" id="UP000078200"/>
    </source>
</evidence>
<dbReference type="Proteomes" id="UP000078200">
    <property type="component" value="Unassembled WGS sequence"/>
</dbReference>
<dbReference type="EnsemblMetazoa" id="GAUT004067-RA">
    <property type="protein sequence ID" value="GAUT004067-PA"/>
    <property type="gene ID" value="GAUT004067"/>
</dbReference>
<dbReference type="PANTHER" id="PTHR46599">
    <property type="entry name" value="PIGGYBAC TRANSPOSABLE ELEMENT-DERIVED PROTEIN 4"/>
    <property type="match status" value="1"/>
</dbReference>
<accession>A0A1A9UGH8</accession>
<dbReference type="STRING" id="7395.A0A1A9UGH8"/>
<organism evidence="1 2">
    <name type="scientific">Glossina austeni</name>
    <name type="common">Savannah tsetse fly</name>
    <dbReference type="NCBI Taxonomy" id="7395"/>
    <lineage>
        <taxon>Eukaryota</taxon>
        <taxon>Metazoa</taxon>
        <taxon>Ecdysozoa</taxon>
        <taxon>Arthropoda</taxon>
        <taxon>Hexapoda</taxon>
        <taxon>Insecta</taxon>
        <taxon>Pterygota</taxon>
        <taxon>Neoptera</taxon>
        <taxon>Endopterygota</taxon>
        <taxon>Diptera</taxon>
        <taxon>Brachycera</taxon>
        <taxon>Muscomorpha</taxon>
        <taxon>Hippoboscoidea</taxon>
        <taxon>Glossinidae</taxon>
        <taxon>Glossina</taxon>
    </lineage>
</organism>
<keyword evidence="2" id="KW-1185">Reference proteome</keyword>